<reference evidence="8 9" key="1">
    <citation type="submission" date="2015-03" db="EMBL/GenBank/DDBJ databases">
        <authorList>
            <person name="Morales-Cruz A."/>
            <person name="Amrine K.C."/>
            <person name="Cantu D."/>
        </authorList>
    </citation>
    <scope>NUCLEOTIDE SEQUENCE [LARGE SCALE GENOMIC DNA]</scope>
    <source>
        <strain evidence="8">DS831</strain>
    </source>
</reference>
<feature type="domain" description="Major facilitator superfamily (MFS) profile" evidence="7">
    <location>
        <begin position="44"/>
        <end position="416"/>
    </location>
</feature>
<comment type="caution">
    <text evidence="8">The sequence shown here is derived from an EMBL/GenBank/DDBJ whole genome shotgun (WGS) entry which is preliminary data.</text>
</comment>
<feature type="transmembrane region" description="Helical" evidence="6">
    <location>
        <begin position="269"/>
        <end position="291"/>
    </location>
</feature>
<dbReference type="PROSITE" id="PS50850">
    <property type="entry name" value="MFS"/>
    <property type="match status" value="1"/>
</dbReference>
<accession>A0A0G2GZE8</accession>
<feature type="transmembrane region" description="Helical" evidence="6">
    <location>
        <begin position="194"/>
        <end position="214"/>
    </location>
</feature>
<proteinExistence type="predicted"/>
<sequence>MDEENQQAGPSAAAAGPAGRPAKSELVDNQNFEGQFKFGRLVVILSALAFTLFVSFLDQTSVSTALPAIATDLNAFETISWIGTSFLIANTSFQLINGRLSDIFGRRTCLIICMVLLAVGDLMCGFAKFVVPVTVLAGIAVFLVIPQSPTSQGRMRDKVKMIDYPGMFLSLAGVIFLLIPISGGGTTYDWSSPLVISFLVIGAILIIAFIVVQARFARHPTMPFRLFERNSAKILFAHNFISGVVYYTDLYYLPLYYQVILDKSPLTSGVLILPLILGFSLASAAGGFAIARLGRCLPVIRTGYVLWTAGAGGRIAFGPGTSIATIAGCLVVEGVGLGLSMQPVMIALLSNTRKEDRAVVTGLRNFLRTVGGAVGLGIAAAIINNVLLQHLPAGLPRAAASQLSVLLDTLPVEQRGEVVAVYMRGLHCVFDGRAAGDGA</sequence>
<feature type="transmembrane region" description="Helical" evidence="6">
    <location>
        <begin position="78"/>
        <end position="96"/>
    </location>
</feature>
<feature type="transmembrane region" description="Helical" evidence="6">
    <location>
        <begin position="126"/>
        <end position="145"/>
    </location>
</feature>
<dbReference type="GO" id="GO:0005886">
    <property type="term" value="C:plasma membrane"/>
    <property type="evidence" value="ECO:0007669"/>
    <property type="project" value="TreeGrafter"/>
</dbReference>
<dbReference type="SUPFAM" id="SSF103473">
    <property type="entry name" value="MFS general substrate transporter"/>
    <property type="match status" value="1"/>
</dbReference>
<feature type="transmembrane region" description="Helical" evidence="6">
    <location>
        <begin position="235"/>
        <end position="257"/>
    </location>
</feature>
<evidence type="ECO:0000256" key="4">
    <source>
        <dbReference type="ARBA" id="ARBA00023136"/>
    </source>
</evidence>
<evidence type="ECO:0000256" key="2">
    <source>
        <dbReference type="ARBA" id="ARBA00022692"/>
    </source>
</evidence>
<evidence type="ECO:0000256" key="3">
    <source>
        <dbReference type="ARBA" id="ARBA00022989"/>
    </source>
</evidence>
<feature type="transmembrane region" description="Helical" evidence="6">
    <location>
        <begin position="38"/>
        <end position="58"/>
    </location>
</feature>
<name>A0A0G2GZE8_9PEZI</name>
<dbReference type="Proteomes" id="UP000034182">
    <property type="component" value="Unassembled WGS sequence"/>
</dbReference>
<dbReference type="PANTHER" id="PTHR23501">
    <property type="entry name" value="MAJOR FACILITATOR SUPERFAMILY"/>
    <property type="match status" value="1"/>
</dbReference>
<dbReference type="AlphaFoldDB" id="A0A0G2GZE8"/>
<feature type="transmembrane region" description="Helical" evidence="6">
    <location>
        <begin position="166"/>
        <end position="188"/>
    </location>
</feature>
<dbReference type="InterPro" id="IPR011701">
    <property type="entry name" value="MFS"/>
</dbReference>
<feature type="compositionally biased region" description="Low complexity" evidence="5">
    <location>
        <begin position="8"/>
        <end position="21"/>
    </location>
</feature>
<evidence type="ECO:0000259" key="7">
    <source>
        <dbReference type="PROSITE" id="PS50850"/>
    </source>
</evidence>
<evidence type="ECO:0000313" key="9">
    <source>
        <dbReference type="Proteomes" id="UP000034182"/>
    </source>
</evidence>
<keyword evidence="2 6" id="KW-0812">Transmembrane</keyword>
<keyword evidence="4 6" id="KW-0472">Membrane</keyword>
<feature type="transmembrane region" description="Helical" evidence="6">
    <location>
        <begin position="323"/>
        <end position="349"/>
    </location>
</feature>
<dbReference type="GO" id="GO:0022857">
    <property type="term" value="F:transmembrane transporter activity"/>
    <property type="evidence" value="ECO:0007669"/>
    <property type="project" value="InterPro"/>
</dbReference>
<reference evidence="8 9" key="2">
    <citation type="submission" date="2015-05" db="EMBL/GenBank/DDBJ databases">
        <title>Distinctive expansion of gene families associated with plant cell wall degradation and secondary metabolism in the genomes of grapevine trunk pathogens.</title>
        <authorList>
            <person name="Lawrence D.P."/>
            <person name="Travadon R."/>
            <person name="Rolshausen P.E."/>
            <person name="Baumgartner K."/>
        </authorList>
    </citation>
    <scope>NUCLEOTIDE SEQUENCE [LARGE SCALE GENOMIC DNA]</scope>
    <source>
        <strain evidence="8">DS831</strain>
    </source>
</reference>
<protein>
    <submittedName>
        <fullName evidence="8">Putative efflux pump antibiotic resistance</fullName>
    </submittedName>
</protein>
<keyword evidence="3 6" id="KW-1133">Transmembrane helix</keyword>
<dbReference type="EMBL" id="LAQI01000009">
    <property type="protein sequence ID" value="KKY28498.1"/>
    <property type="molecule type" value="Genomic_DNA"/>
</dbReference>
<evidence type="ECO:0000256" key="5">
    <source>
        <dbReference type="SAM" id="MobiDB-lite"/>
    </source>
</evidence>
<dbReference type="Gene3D" id="1.20.1250.20">
    <property type="entry name" value="MFS general substrate transporter like domains"/>
    <property type="match status" value="1"/>
</dbReference>
<dbReference type="PANTHER" id="PTHR23501:SF78">
    <property type="entry name" value="MAJOR FACILITATOR SUPERFAMILY (MFS) PROFILE DOMAIN-CONTAINING PROTEIN-RELATED"/>
    <property type="match status" value="1"/>
</dbReference>
<evidence type="ECO:0000256" key="6">
    <source>
        <dbReference type="SAM" id="Phobius"/>
    </source>
</evidence>
<comment type="subcellular location">
    <subcellularLocation>
        <location evidence="1">Membrane</location>
        <topology evidence="1">Multi-pass membrane protein</topology>
    </subcellularLocation>
</comment>
<gene>
    <name evidence="8" type="ORF">UCDDS831_g00238</name>
</gene>
<evidence type="ECO:0000256" key="1">
    <source>
        <dbReference type="ARBA" id="ARBA00004141"/>
    </source>
</evidence>
<dbReference type="Pfam" id="PF07690">
    <property type="entry name" value="MFS_1"/>
    <property type="match status" value="1"/>
</dbReference>
<evidence type="ECO:0000313" key="8">
    <source>
        <dbReference type="EMBL" id="KKY28498.1"/>
    </source>
</evidence>
<feature type="transmembrane region" description="Helical" evidence="6">
    <location>
        <begin position="370"/>
        <end position="388"/>
    </location>
</feature>
<dbReference type="InterPro" id="IPR020846">
    <property type="entry name" value="MFS_dom"/>
</dbReference>
<feature type="transmembrane region" description="Helical" evidence="6">
    <location>
        <begin position="103"/>
        <end position="120"/>
    </location>
</feature>
<dbReference type="InterPro" id="IPR036259">
    <property type="entry name" value="MFS_trans_sf"/>
</dbReference>
<organism evidence="8 9">
    <name type="scientific">Diplodia seriata</name>
    <dbReference type="NCBI Taxonomy" id="420778"/>
    <lineage>
        <taxon>Eukaryota</taxon>
        <taxon>Fungi</taxon>
        <taxon>Dikarya</taxon>
        <taxon>Ascomycota</taxon>
        <taxon>Pezizomycotina</taxon>
        <taxon>Dothideomycetes</taxon>
        <taxon>Dothideomycetes incertae sedis</taxon>
        <taxon>Botryosphaeriales</taxon>
        <taxon>Botryosphaeriaceae</taxon>
        <taxon>Diplodia</taxon>
    </lineage>
</organism>
<feature type="region of interest" description="Disordered" evidence="5">
    <location>
        <begin position="1"/>
        <end position="22"/>
    </location>
</feature>